<gene>
    <name evidence="4" type="ORF">HX099_04225</name>
</gene>
<name>A0AAW7DP27_9GAMM</name>
<feature type="region of interest" description="Disordered" evidence="1">
    <location>
        <begin position="119"/>
        <end position="154"/>
    </location>
</feature>
<dbReference type="RefSeq" id="WP_286593319.1">
    <property type="nucleotide sequence ID" value="NZ_JACANB010000002.1"/>
</dbReference>
<feature type="chain" id="PRO_5043857529" evidence="2">
    <location>
        <begin position="24"/>
        <end position="154"/>
    </location>
</feature>
<reference evidence="4" key="1">
    <citation type="submission" date="2020-06" db="EMBL/GenBank/DDBJ databases">
        <authorList>
            <person name="Dong N."/>
        </authorList>
    </citation>
    <scope>NUCLEOTIDE SEQUENCE</scope>
    <source>
        <strain evidence="4">DF46-2-2</strain>
    </source>
</reference>
<dbReference type="EMBL" id="JACANB010000002">
    <property type="protein sequence ID" value="MDM1695872.1"/>
    <property type="molecule type" value="Genomic_DNA"/>
</dbReference>
<comment type="caution">
    <text evidence="4">The sequence shown here is derived from an EMBL/GenBank/DDBJ whole genome shotgun (WGS) entry which is preliminary data.</text>
</comment>
<dbReference type="Pfam" id="PF13511">
    <property type="entry name" value="DUF4124"/>
    <property type="match status" value="1"/>
</dbReference>
<evidence type="ECO:0000256" key="1">
    <source>
        <dbReference type="SAM" id="MobiDB-lite"/>
    </source>
</evidence>
<proteinExistence type="predicted"/>
<evidence type="ECO:0000313" key="5">
    <source>
        <dbReference type="Proteomes" id="UP001173465"/>
    </source>
</evidence>
<accession>A0AAW7DP27</accession>
<organism evidence="4 5">
    <name type="scientific">Thiopseudomonas alkaliphila</name>
    <dbReference type="NCBI Taxonomy" id="1697053"/>
    <lineage>
        <taxon>Bacteria</taxon>
        <taxon>Pseudomonadati</taxon>
        <taxon>Pseudomonadota</taxon>
        <taxon>Gammaproteobacteria</taxon>
        <taxon>Pseudomonadales</taxon>
        <taxon>Pseudomonadaceae</taxon>
        <taxon>Thiopseudomonas</taxon>
    </lineage>
</organism>
<dbReference type="InterPro" id="IPR025392">
    <property type="entry name" value="DUF4124"/>
</dbReference>
<feature type="compositionally biased region" description="Polar residues" evidence="1">
    <location>
        <begin position="141"/>
        <end position="154"/>
    </location>
</feature>
<sequence>MRQFIATSSLLIGLLAPFSPVSATDIYRWVDNAGVLHYGAQPPANYAAELVVTGSYHTPKAEVPPQQASPTQQVDTEQQQLLNQQVQKQVAAEAEERKKYCTTVRQNLAQLENNPRLMAKEETGEIRRLSEEERQARIAETRQSISEHCTSAGL</sequence>
<protein>
    <submittedName>
        <fullName evidence="4">DUF4124 domain-containing protein</fullName>
    </submittedName>
</protein>
<feature type="domain" description="DUF4124" evidence="3">
    <location>
        <begin position="14"/>
        <end position="67"/>
    </location>
</feature>
<feature type="signal peptide" evidence="2">
    <location>
        <begin position="1"/>
        <end position="23"/>
    </location>
</feature>
<evidence type="ECO:0000256" key="2">
    <source>
        <dbReference type="SAM" id="SignalP"/>
    </source>
</evidence>
<feature type="compositionally biased region" description="Basic and acidic residues" evidence="1">
    <location>
        <begin position="119"/>
        <end position="140"/>
    </location>
</feature>
<dbReference type="Proteomes" id="UP001173465">
    <property type="component" value="Unassembled WGS sequence"/>
</dbReference>
<dbReference type="AlphaFoldDB" id="A0AAW7DP27"/>
<evidence type="ECO:0000313" key="4">
    <source>
        <dbReference type="EMBL" id="MDM1695872.1"/>
    </source>
</evidence>
<evidence type="ECO:0000259" key="3">
    <source>
        <dbReference type="Pfam" id="PF13511"/>
    </source>
</evidence>
<keyword evidence="2" id="KW-0732">Signal</keyword>
<reference evidence="4" key="2">
    <citation type="journal article" date="2022" name="Sci. Total Environ.">
        <title>Prevalence, transmission, and molecular epidemiology of tet(X)-positive bacteria among humans, animals, and environmental niches in China: An epidemiological, and genomic-based study.</title>
        <authorList>
            <person name="Dong N."/>
            <person name="Zeng Y."/>
            <person name="Cai C."/>
            <person name="Sun C."/>
            <person name="Lu J."/>
            <person name="Liu C."/>
            <person name="Zhou H."/>
            <person name="Sun Q."/>
            <person name="Shu L."/>
            <person name="Wang H."/>
            <person name="Wang Y."/>
            <person name="Wang S."/>
            <person name="Wu C."/>
            <person name="Chan E.W."/>
            <person name="Chen G."/>
            <person name="Shen Z."/>
            <person name="Chen S."/>
            <person name="Zhang R."/>
        </authorList>
    </citation>
    <scope>NUCLEOTIDE SEQUENCE</scope>
    <source>
        <strain evidence="4">DF46-2-2</strain>
    </source>
</reference>